<reference evidence="2" key="1">
    <citation type="submission" date="2025-08" db="UniProtKB">
        <authorList>
            <consortium name="RefSeq"/>
        </authorList>
    </citation>
    <scope>IDENTIFICATION</scope>
    <source>
        <tissue evidence="2">Whole organism</tissue>
    </source>
</reference>
<gene>
    <name evidence="2" type="primary">LOC108676381</name>
</gene>
<evidence type="ECO:0000313" key="1">
    <source>
        <dbReference type="Proteomes" id="UP000694843"/>
    </source>
</evidence>
<dbReference type="KEGG" id="hazt:108676381"/>
<dbReference type="Proteomes" id="UP000694843">
    <property type="component" value="Unplaced"/>
</dbReference>
<sequence length="257" mass="29708">MYFPALQSELAALSKKLLGVIGTPLRALATQKLTSFHSDVQQKLENGTYRLSHAPMVMGINVDSKVYVNKDGFNLDVVKYLEGQENWNWKDVLNPKLKASSYGDYYCALELMPSSYFESREKLDYLYSLLWQNDPSFDPNEPVETIEKIPLEEALELLTVTLSCNMEYYLANRDEMEKDLGRKLDSFNAEDESFMKRLERELFYNQVIKIVGESEDDDKATFSVMLKDFRALFLEGNDNFATARRGDYYLLFHHATS</sequence>
<proteinExistence type="predicted"/>
<dbReference type="OrthoDB" id="10012661at2759"/>
<name>A0A8B7P1N9_HYAAZ</name>
<protein>
    <submittedName>
        <fullName evidence="2">Uncharacterized protein LOC108676381 isoform X1</fullName>
    </submittedName>
</protein>
<dbReference type="GeneID" id="108676381"/>
<keyword evidence="1" id="KW-1185">Reference proteome</keyword>
<dbReference type="AlphaFoldDB" id="A0A8B7P1N9"/>
<organism evidence="1 2">
    <name type="scientific">Hyalella azteca</name>
    <name type="common">Amphipod</name>
    <dbReference type="NCBI Taxonomy" id="294128"/>
    <lineage>
        <taxon>Eukaryota</taxon>
        <taxon>Metazoa</taxon>
        <taxon>Ecdysozoa</taxon>
        <taxon>Arthropoda</taxon>
        <taxon>Crustacea</taxon>
        <taxon>Multicrustacea</taxon>
        <taxon>Malacostraca</taxon>
        <taxon>Eumalacostraca</taxon>
        <taxon>Peracarida</taxon>
        <taxon>Amphipoda</taxon>
        <taxon>Senticaudata</taxon>
        <taxon>Talitrida</taxon>
        <taxon>Talitroidea</taxon>
        <taxon>Hyalellidae</taxon>
        <taxon>Hyalella</taxon>
    </lineage>
</organism>
<dbReference type="RefSeq" id="XP_018019938.1">
    <property type="nucleotide sequence ID" value="XM_018164449.2"/>
</dbReference>
<evidence type="ECO:0000313" key="2">
    <source>
        <dbReference type="RefSeq" id="XP_018019938.1"/>
    </source>
</evidence>
<accession>A0A8B7P1N9</accession>